<evidence type="ECO:0000313" key="5">
    <source>
        <dbReference type="Proteomes" id="UP001196413"/>
    </source>
</evidence>
<evidence type="ECO:0000256" key="2">
    <source>
        <dbReference type="ARBA" id="ARBA00022840"/>
    </source>
</evidence>
<evidence type="ECO:0000256" key="1">
    <source>
        <dbReference type="ARBA" id="ARBA00022741"/>
    </source>
</evidence>
<evidence type="ECO:0000259" key="3">
    <source>
        <dbReference type="PROSITE" id="PS50011"/>
    </source>
</evidence>
<sequence>MLVIFHNSTNLFEFQFDPWLSKQRFFHGYLGREDLPLLLQNHGDFLVRCNEARKGQQDEIIVSVLHDPEGTYKDLDNEDKIEATELTLKRAIRLAKWEYSPQSVEVGKLITTGSYGEIKQGKLTRADGKVIDVAIKMMKGRSDTNKQQLKEMVREARLMRGLDHTSIVRFYGVCLLKQPIYILFELLSGGPLDVYLKEHKDKINEDEKLQMAMSVGWGLEYLHSNAILHRDIAAKNCFYDIGKVVKIGEFALSREGTTYSMKTARKMSIKWMAPESLRTFIFTQKTDVYSYGVLIYEVFSCSEPYPKLVATVAKEAILNGTLNEFPESTPTKLVEYVKEKMWDSSPEKRSDMQSVVKWMQSFTGLTLIRHDEKVNCTLIE</sequence>
<dbReference type="InterPro" id="IPR011009">
    <property type="entry name" value="Kinase-like_dom_sf"/>
</dbReference>
<dbReference type="GO" id="GO:0005524">
    <property type="term" value="F:ATP binding"/>
    <property type="evidence" value="ECO:0007669"/>
    <property type="project" value="UniProtKB-KW"/>
</dbReference>
<organism evidence="4 5">
    <name type="scientific">Parelaphostrongylus tenuis</name>
    <name type="common">Meningeal worm</name>
    <dbReference type="NCBI Taxonomy" id="148309"/>
    <lineage>
        <taxon>Eukaryota</taxon>
        <taxon>Metazoa</taxon>
        <taxon>Ecdysozoa</taxon>
        <taxon>Nematoda</taxon>
        <taxon>Chromadorea</taxon>
        <taxon>Rhabditida</taxon>
        <taxon>Rhabditina</taxon>
        <taxon>Rhabditomorpha</taxon>
        <taxon>Strongyloidea</taxon>
        <taxon>Metastrongylidae</taxon>
        <taxon>Parelaphostrongylus</taxon>
    </lineage>
</organism>
<dbReference type="PRINTS" id="PR00109">
    <property type="entry name" value="TYRKINASE"/>
</dbReference>
<name>A0AAD5MMX3_PARTN</name>
<dbReference type="SMART" id="SM00219">
    <property type="entry name" value="TyrKc"/>
    <property type="match status" value="1"/>
</dbReference>
<keyword evidence="5" id="KW-1185">Reference proteome</keyword>
<keyword evidence="1" id="KW-0547">Nucleotide-binding</keyword>
<dbReference type="AlphaFoldDB" id="A0AAD5MMX3"/>
<dbReference type="SUPFAM" id="SSF55550">
    <property type="entry name" value="SH2 domain"/>
    <property type="match status" value="1"/>
</dbReference>
<dbReference type="Proteomes" id="UP001196413">
    <property type="component" value="Unassembled WGS sequence"/>
</dbReference>
<dbReference type="Gene3D" id="1.10.510.10">
    <property type="entry name" value="Transferase(Phosphotransferase) domain 1"/>
    <property type="match status" value="1"/>
</dbReference>
<dbReference type="CDD" id="cd00192">
    <property type="entry name" value="PTKc"/>
    <property type="match status" value="1"/>
</dbReference>
<dbReference type="InterPro" id="IPR001245">
    <property type="entry name" value="Ser-Thr/Tyr_kinase_cat_dom"/>
</dbReference>
<accession>A0AAD5MMX3</accession>
<dbReference type="InterPro" id="IPR008266">
    <property type="entry name" value="Tyr_kinase_AS"/>
</dbReference>
<dbReference type="SUPFAM" id="SSF56112">
    <property type="entry name" value="Protein kinase-like (PK-like)"/>
    <property type="match status" value="1"/>
</dbReference>
<comment type="caution">
    <text evidence="4">The sequence shown here is derived from an EMBL/GenBank/DDBJ whole genome shotgun (WGS) entry which is preliminary data.</text>
</comment>
<dbReference type="PROSITE" id="PS00109">
    <property type="entry name" value="PROTEIN_KINASE_TYR"/>
    <property type="match status" value="1"/>
</dbReference>
<reference evidence="4" key="1">
    <citation type="submission" date="2021-06" db="EMBL/GenBank/DDBJ databases">
        <title>Parelaphostrongylus tenuis whole genome reference sequence.</title>
        <authorList>
            <person name="Garwood T.J."/>
            <person name="Larsen P.A."/>
            <person name="Fountain-Jones N.M."/>
            <person name="Garbe J.R."/>
            <person name="Macchietto M.G."/>
            <person name="Kania S.A."/>
            <person name="Gerhold R.W."/>
            <person name="Richards J.E."/>
            <person name="Wolf T.M."/>
        </authorList>
    </citation>
    <scope>NUCLEOTIDE SEQUENCE</scope>
    <source>
        <strain evidence="4">MNPRO001-30</strain>
        <tissue evidence="4">Meninges</tissue>
    </source>
</reference>
<dbReference type="InterPro" id="IPR020635">
    <property type="entry name" value="Tyr_kinase_cat_dom"/>
</dbReference>
<evidence type="ECO:0000313" key="4">
    <source>
        <dbReference type="EMBL" id="KAJ1350791.1"/>
    </source>
</evidence>
<dbReference type="InterPro" id="IPR000719">
    <property type="entry name" value="Prot_kinase_dom"/>
</dbReference>
<gene>
    <name evidence="4" type="ORF">KIN20_006669</name>
</gene>
<dbReference type="PANTHER" id="PTHR24418">
    <property type="entry name" value="TYROSINE-PROTEIN KINASE"/>
    <property type="match status" value="1"/>
</dbReference>
<dbReference type="Pfam" id="PF07714">
    <property type="entry name" value="PK_Tyr_Ser-Thr"/>
    <property type="match status" value="1"/>
</dbReference>
<protein>
    <recommendedName>
        <fullName evidence="3">Protein kinase domain-containing protein</fullName>
    </recommendedName>
</protein>
<dbReference type="InterPro" id="IPR036860">
    <property type="entry name" value="SH2_dom_sf"/>
</dbReference>
<keyword evidence="2" id="KW-0067">ATP-binding</keyword>
<proteinExistence type="predicted"/>
<dbReference type="Gene3D" id="3.30.505.10">
    <property type="entry name" value="SH2 domain"/>
    <property type="match status" value="1"/>
</dbReference>
<dbReference type="GO" id="GO:0004713">
    <property type="term" value="F:protein tyrosine kinase activity"/>
    <property type="evidence" value="ECO:0007669"/>
    <property type="project" value="InterPro"/>
</dbReference>
<feature type="domain" description="Protein kinase" evidence="3">
    <location>
        <begin position="104"/>
        <end position="363"/>
    </location>
</feature>
<dbReference type="InterPro" id="IPR050198">
    <property type="entry name" value="Non-receptor_tyrosine_kinases"/>
</dbReference>
<dbReference type="PROSITE" id="PS50011">
    <property type="entry name" value="PROTEIN_KINASE_DOM"/>
    <property type="match status" value="1"/>
</dbReference>
<dbReference type="EMBL" id="JAHQIW010000943">
    <property type="protein sequence ID" value="KAJ1350791.1"/>
    <property type="molecule type" value="Genomic_DNA"/>
</dbReference>